<dbReference type="PATRIC" id="fig|1337887.3.peg.3146"/>
<accession>U4VF15</accession>
<protein>
    <submittedName>
        <fullName evidence="1">Peptidase</fullName>
    </submittedName>
</protein>
<name>U4VF15_9HYPH</name>
<dbReference type="AlphaFoldDB" id="U4VF15"/>
<evidence type="ECO:0000313" key="1">
    <source>
        <dbReference type="EMBL" id="ERM01356.1"/>
    </source>
</evidence>
<dbReference type="EMBL" id="ASXJ01000174">
    <property type="protein sequence ID" value="ERM01356.1"/>
    <property type="molecule type" value="Genomic_DNA"/>
</dbReference>
<dbReference type="Proteomes" id="UP000016842">
    <property type="component" value="Unassembled WGS sequence"/>
</dbReference>
<sequence length="347" mass="37709">MATEQKIPVFDGHNDVLLRLWSSEAAAPEKRFLDGENVGHIDLPRAQKGGLGGGLCAVYVPSPSRELDANGNLATPSQTDAMKATLAMSAILLKIERESEGRVRVCRTAADIRDAFAKGGIFASVYHIEGVEAFSEDLDALYVLHEAGLRTLGPVWSRPNIFAHGIPFRFPASPDIGPGLTDHGKALIRACNELKVMIDLSHMNEKGFWDVAAISDAPLVASHSNAHALCQQSRNLTDRQLDAIRDTGGLVGLNFGVSFLREDGKRDPDTDLSEIVRHADYIVDRIGIDHLALGSDFDGTTISSTLRDVGDLQLVIEAFRKHGYDDASIVKLAHGNWINVLERTWGA</sequence>
<dbReference type="Gene3D" id="3.20.20.140">
    <property type="entry name" value="Metal-dependent hydrolases"/>
    <property type="match status" value="1"/>
</dbReference>
<organism evidence="1 2">
    <name type="scientific">Brucella intermedia 229E</name>
    <dbReference type="NCBI Taxonomy" id="1337887"/>
    <lineage>
        <taxon>Bacteria</taxon>
        <taxon>Pseudomonadati</taxon>
        <taxon>Pseudomonadota</taxon>
        <taxon>Alphaproteobacteria</taxon>
        <taxon>Hyphomicrobiales</taxon>
        <taxon>Brucellaceae</taxon>
        <taxon>Brucella/Ochrobactrum group</taxon>
        <taxon>Brucella</taxon>
    </lineage>
</organism>
<dbReference type="CDD" id="cd01301">
    <property type="entry name" value="rDP_like"/>
    <property type="match status" value="1"/>
</dbReference>
<reference evidence="1 2" key="1">
    <citation type="journal article" date="2014" name="FEMS Microbiol. Lett.">
        <title>Genome sequencing analysis reveals virulence-related gene content of Ochrobactrum intermedium strain 229E, a urease-positive strain isolated from the human gastric niche.</title>
        <authorList>
            <person name="Kulkarni G.J."/>
            <person name="Shetty S."/>
            <person name="Dharne M.S."/>
            <person name="Shouche Y.S."/>
        </authorList>
    </citation>
    <scope>NUCLEOTIDE SEQUENCE [LARGE SCALE GENOMIC DNA]</scope>
    <source>
        <strain evidence="1 2">229E</strain>
    </source>
</reference>
<dbReference type="PROSITE" id="PS51365">
    <property type="entry name" value="RENAL_DIPEPTIDASE_2"/>
    <property type="match status" value="1"/>
</dbReference>
<dbReference type="GO" id="GO:0006508">
    <property type="term" value="P:proteolysis"/>
    <property type="evidence" value="ECO:0007669"/>
    <property type="project" value="InterPro"/>
</dbReference>
<proteinExistence type="predicted"/>
<evidence type="ECO:0000313" key="2">
    <source>
        <dbReference type="Proteomes" id="UP000016842"/>
    </source>
</evidence>
<gene>
    <name evidence="1" type="ORF">Q644_22085</name>
</gene>
<dbReference type="Pfam" id="PF01244">
    <property type="entry name" value="Peptidase_M19"/>
    <property type="match status" value="1"/>
</dbReference>
<dbReference type="InterPro" id="IPR008257">
    <property type="entry name" value="Pept_M19"/>
</dbReference>
<comment type="caution">
    <text evidence="1">The sequence shown here is derived from an EMBL/GenBank/DDBJ whole genome shotgun (WGS) entry which is preliminary data.</text>
</comment>
<dbReference type="GO" id="GO:0070573">
    <property type="term" value="F:metallodipeptidase activity"/>
    <property type="evidence" value="ECO:0007669"/>
    <property type="project" value="InterPro"/>
</dbReference>
<dbReference type="InterPro" id="IPR032466">
    <property type="entry name" value="Metal_Hydrolase"/>
</dbReference>
<dbReference type="PANTHER" id="PTHR10443">
    <property type="entry name" value="MICROSOMAL DIPEPTIDASE"/>
    <property type="match status" value="1"/>
</dbReference>
<dbReference type="SUPFAM" id="SSF51556">
    <property type="entry name" value="Metallo-dependent hydrolases"/>
    <property type="match status" value="1"/>
</dbReference>
<dbReference type="PANTHER" id="PTHR10443:SF12">
    <property type="entry name" value="DIPEPTIDASE"/>
    <property type="match status" value="1"/>
</dbReference>